<evidence type="ECO:0000256" key="5">
    <source>
        <dbReference type="ARBA" id="ARBA00022801"/>
    </source>
</evidence>
<dbReference type="InParanoid" id="E0VEE1"/>
<dbReference type="EMBL" id="AAZO01001525">
    <property type="status" value="NOT_ANNOTATED_CDS"/>
    <property type="molecule type" value="Genomic_DNA"/>
</dbReference>
<dbReference type="VEuPathDB" id="VectorBase:PHUM131490"/>
<feature type="region of interest" description="Disordered" evidence="13">
    <location>
        <begin position="97"/>
        <end position="120"/>
    </location>
</feature>
<evidence type="ECO:0000313" key="19">
    <source>
        <dbReference type="Proteomes" id="UP000009046"/>
    </source>
</evidence>
<dbReference type="HOGENOM" id="CLU_003041_3_3_1"/>
<evidence type="ECO:0000256" key="4">
    <source>
        <dbReference type="ARBA" id="ARBA00022741"/>
    </source>
</evidence>
<name>E0VEE1_PEDHC</name>
<evidence type="ECO:0000256" key="11">
    <source>
        <dbReference type="PROSITE-ProRule" id="PRU00552"/>
    </source>
</evidence>
<dbReference type="GO" id="GO:0005524">
    <property type="term" value="F:ATP binding"/>
    <property type="evidence" value="ECO:0007669"/>
    <property type="project" value="UniProtKB-KW"/>
</dbReference>
<evidence type="ECO:0000256" key="10">
    <source>
        <dbReference type="ARBA" id="ARBA00047984"/>
    </source>
</evidence>
<dbReference type="GO" id="GO:0003724">
    <property type="term" value="F:RNA helicase activity"/>
    <property type="evidence" value="ECO:0007669"/>
    <property type="project" value="UniProtKB-EC"/>
</dbReference>
<feature type="domain" description="DEAD-box RNA helicase Q" evidence="16">
    <location>
        <begin position="155"/>
        <end position="183"/>
    </location>
</feature>
<dbReference type="InterPro" id="IPR000629">
    <property type="entry name" value="RNA-helicase_DEAD-box_CS"/>
</dbReference>
<comment type="subcellular location">
    <subcellularLocation>
        <location evidence="1">Nucleus</location>
        <location evidence="1">Nucleolus</location>
    </subcellularLocation>
</comment>
<keyword evidence="7 12" id="KW-0067">ATP-binding</keyword>
<dbReference type="EMBL" id="DS235090">
    <property type="protein sequence ID" value="EEB11747.1"/>
    <property type="molecule type" value="Genomic_DNA"/>
</dbReference>
<comment type="similarity">
    <text evidence="9">Belongs to the DEAD box helicase family. DDX27/DRS1 subfamily.</text>
</comment>
<dbReference type="RefSeq" id="XP_002424485.1">
    <property type="nucleotide sequence ID" value="XM_002424440.1"/>
</dbReference>
<keyword evidence="8" id="KW-0539">Nucleus</keyword>
<dbReference type="PROSITE" id="PS51194">
    <property type="entry name" value="HELICASE_CTER"/>
    <property type="match status" value="1"/>
</dbReference>
<evidence type="ECO:0000259" key="15">
    <source>
        <dbReference type="PROSITE" id="PS51194"/>
    </source>
</evidence>
<feature type="short sequence motif" description="Q motif" evidence="11">
    <location>
        <begin position="155"/>
        <end position="183"/>
    </location>
</feature>
<keyword evidence="19" id="KW-1185">Reference proteome</keyword>
<evidence type="ECO:0000256" key="13">
    <source>
        <dbReference type="SAM" id="MobiDB-lite"/>
    </source>
</evidence>
<dbReference type="CDD" id="cd18787">
    <property type="entry name" value="SF2_C_DEAD"/>
    <property type="match status" value="1"/>
</dbReference>
<dbReference type="OrthoDB" id="10259843at2759"/>
<dbReference type="Pfam" id="PF00270">
    <property type="entry name" value="DEAD"/>
    <property type="match status" value="1"/>
</dbReference>
<evidence type="ECO:0000256" key="1">
    <source>
        <dbReference type="ARBA" id="ARBA00004604"/>
    </source>
</evidence>
<dbReference type="InterPro" id="IPR014001">
    <property type="entry name" value="Helicase_ATP-bd"/>
</dbReference>
<evidence type="ECO:0000313" key="18">
    <source>
        <dbReference type="EnsemblMetazoa" id="PHUM131490-PA"/>
    </source>
</evidence>
<dbReference type="InterPro" id="IPR011545">
    <property type="entry name" value="DEAD/DEAH_box_helicase_dom"/>
</dbReference>
<evidence type="ECO:0000256" key="2">
    <source>
        <dbReference type="ARBA" id="ARBA00012552"/>
    </source>
</evidence>
<reference evidence="17" key="1">
    <citation type="submission" date="2007-04" db="EMBL/GenBank/DDBJ databases">
        <title>Annotation of Pediculus humanus corporis strain USDA.</title>
        <authorList>
            <person name="Kirkness E."/>
            <person name="Hannick L."/>
            <person name="Hass B."/>
            <person name="Bruggner R."/>
            <person name="Lawson D."/>
            <person name="Bidwell S."/>
            <person name="Joardar V."/>
            <person name="Caler E."/>
            <person name="Walenz B."/>
            <person name="Inman J."/>
            <person name="Schobel S."/>
            <person name="Galinsky K."/>
            <person name="Amedeo P."/>
            <person name="Strausberg R."/>
        </authorList>
    </citation>
    <scope>NUCLEOTIDE SEQUENCE</scope>
    <source>
        <strain evidence="17">USDA</strain>
    </source>
</reference>
<dbReference type="SMART" id="SM00487">
    <property type="entry name" value="DEXDc"/>
    <property type="match status" value="1"/>
</dbReference>
<dbReference type="InterPro" id="IPR027417">
    <property type="entry name" value="P-loop_NTPase"/>
</dbReference>
<dbReference type="CTD" id="8234161"/>
<dbReference type="STRING" id="121224.E0VEE1"/>
<feature type="domain" description="Helicase C-terminal" evidence="15">
    <location>
        <begin position="372"/>
        <end position="535"/>
    </location>
</feature>
<dbReference type="PROSITE" id="PS51195">
    <property type="entry name" value="Q_MOTIF"/>
    <property type="match status" value="1"/>
</dbReference>
<proteinExistence type="inferred from homology"/>
<feature type="domain" description="Helicase ATP-binding" evidence="14">
    <location>
        <begin position="186"/>
        <end position="361"/>
    </location>
</feature>
<dbReference type="GO" id="GO:0003676">
    <property type="term" value="F:nucleic acid binding"/>
    <property type="evidence" value="ECO:0007669"/>
    <property type="project" value="InterPro"/>
</dbReference>
<evidence type="ECO:0000256" key="9">
    <source>
        <dbReference type="ARBA" id="ARBA00043999"/>
    </source>
</evidence>
<evidence type="ECO:0000256" key="6">
    <source>
        <dbReference type="ARBA" id="ARBA00022806"/>
    </source>
</evidence>
<reference evidence="17" key="2">
    <citation type="submission" date="2007-04" db="EMBL/GenBank/DDBJ databases">
        <title>The genome of the human body louse.</title>
        <authorList>
            <consortium name="The Human Body Louse Genome Consortium"/>
            <person name="Kirkness E."/>
            <person name="Walenz B."/>
            <person name="Hass B."/>
            <person name="Bruggner R."/>
            <person name="Strausberg R."/>
        </authorList>
    </citation>
    <scope>NUCLEOTIDE SEQUENCE</scope>
    <source>
        <strain evidence="17">USDA</strain>
    </source>
</reference>
<dbReference type="KEGG" id="phu:Phum_PHUM131490"/>
<dbReference type="GO" id="GO:0006364">
    <property type="term" value="P:rRNA processing"/>
    <property type="evidence" value="ECO:0007669"/>
    <property type="project" value="UniProtKB-ARBA"/>
</dbReference>
<sequence>MCERASASPKFDLIKTINDGDEVSNFSEESNEEEEFQPNKEKSTGNKEFSAGFNFDSTGDCNQDSWSYITKFVKRTPKRKTEDKIELIKNKKKLSAENGENGIKVENSTDEEGDDYLSDSDLQHDNIKIKELKKSKKKKTELEFSEEISENHDITSFYQMNLSRPLMKAIAAMNFSHPTPIQCAAIPVALLGRDICGCAATGTGKTAAYMLPILERLLYKPQGSLSITRVLVLVPTRELGVQVIQVAKQLSKFTTIEIGLAVGGLDVKVQEAFLRKQPDIVIATPGRLIDHLKNSLGFSLDSIEILVLDEADRMLDEYFAEQMKEIVRQCSRTRQTMLFSATMTTAVEDLASVSLSNPVKIFVDSNQSVTNNLRQEFIRIRKGREGDKEAVLAALVRRTFRANCIIFVATKSQAHKLRILLGFLNMKAGELHGNLRQPERLDTLKRFKNGELDILVATDVAARGLDISGVKTVINYDLPMTFEHYIHRVGRTARAGRSGISVSLACESERKLVKEIVKKAERPVKSRIIPPQILLKYKKKVEELGEDVDKVLKEELEERLLQKAEMQMNAMEKKLKSNDNNNDYDKTREWFQTKKQRSDEKRKLKKKRETEVEKNNKVKKQIGKGKRKKKEKILPPRKPPKKGFKTSGGNKRNERDSTKKKKGKRSVFD</sequence>
<evidence type="ECO:0000256" key="3">
    <source>
        <dbReference type="ARBA" id="ARBA00022517"/>
    </source>
</evidence>
<accession>E0VEE1</accession>
<dbReference type="Pfam" id="PF00271">
    <property type="entry name" value="Helicase_C"/>
    <property type="match status" value="1"/>
</dbReference>
<feature type="compositionally biased region" description="Basic residues" evidence="13">
    <location>
        <begin position="617"/>
        <end position="631"/>
    </location>
</feature>
<dbReference type="OMA" id="ERRTWFQ"/>
<dbReference type="GO" id="GO:0005730">
    <property type="term" value="C:nucleolus"/>
    <property type="evidence" value="ECO:0007669"/>
    <property type="project" value="UniProtKB-SubCell"/>
</dbReference>
<comment type="catalytic activity">
    <reaction evidence="10">
        <text>ATP + H2O = ADP + phosphate + H(+)</text>
        <dbReference type="Rhea" id="RHEA:13065"/>
        <dbReference type="ChEBI" id="CHEBI:15377"/>
        <dbReference type="ChEBI" id="CHEBI:15378"/>
        <dbReference type="ChEBI" id="CHEBI:30616"/>
        <dbReference type="ChEBI" id="CHEBI:43474"/>
        <dbReference type="ChEBI" id="CHEBI:456216"/>
        <dbReference type="EC" id="3.6.4.13"/>
    </reaction>
</comment>
<evidence type="ECO:0000256" key="7">
    <source>
        <dbReference type="ARBA" id="ARBA00022840"/>
    </source>
</evidence>
<keyword evidence="6 12" id="KW-0347">Helicase</keyword>
<feature type="compositionally biased region" description="Acidic residues" evidence="13">
    <location>
        <begin position="108"/>
        <end position="118"/>
    </location>
</feature>
<dbReference type="PROSITE" id="PS00039">
    <property type="entry name" value="DEAD_ATP_HELICASE"/>
    <property type="match status" value="1"/>
</dbReference>
<dbReference type="GeneID" id="8234161"/>
<dbReference type="Gene3D" id="3.40.50.300">
    <property type="entry name" value="P-loop containing nucleotide triphosphate hydrolases"/>
    <property type="match status" value="2"/>
</dbReference>
<keyword evidence="3" id="KW-0690">Ribosome biogenesis</keyword>
<dbReference type="Proteomes" id="UP000009046">
    <property type="component" value="Unassembled WGS sequence"/>
</dbReference>
<feature type="compositionally biased region" description="Basic residues" evidence="13">
    <location>
        <begin position="658"/>
        <end position="669"/>
    </location>
</feature>
<dbReference type="GO" id="GO:0005829">
    <property type="term" value="C:cytosol"/>
    <property type="evidence" value="ECO:0007669"/>
    <property type="project" value="TreeGrafter"/>
</dbReference>
<dbReference type="PANTHER" id="PTHR47959">
    <property type="entry name" value="ATP-DEPENDENT RNA HELICASE RHLE-RELATED"/>
    <property type="match status" value="1"/>
</dbReference>
<evidence type="ECO:0000259" key="16">
    <source>
        <dbReference type="PROSITE" id="PS51195"/>
    </source>
</evidence>
<dbReference type="FunFam" id="3.40.50.300:FF:000842">
    <property type="entry name" value="ATP-dependent RNA helicase DRS1"/>
    <property type="match status" value="1"/>
</dbReference>
<dbReference type="SMART" id="SM00490">
    <property type="entry name" value="HELICc"/>
    <property type="match status" value="1"/>
</dbReference>
<dbReference type="GO" id="GO:0010468">
    <property type="term" value="P:regulation of gene expression"/>
    <property type="evidence" value="ECO:0007669"/>
    <property type="project" value="UniProtKB-ARBA"/>
</dbReference>
<dbReference type="SUPFAM" id="SSF52540">
    <property type="entry name" value="P-loop containing nucleoside triphosphate hydrolases"/>
    <property type="match status" value="1"/>
</dbReference>
<dbReference type="InterPro" id="IPR001650">
    <property type="entry name" value="Helicase_C-like"/>
</dbReference>
<feature type="compositionally biased region" description="Basic and acidic residues" evidence="13">
    <location>
        <begin position="573"/>
        <end position="616"/>
    </location>
</feature>
<dbReference type="AlphaFoldDB" id="E0VEE1"/>
<dbReference type="CDD" id="cd17947">
    <property type="entry name" value="DEADc_DDX27"/>
    <property type="match status" value="1"/>
</dbReference>
<dbReference type="FunCoup" id="E0VEE1">
    <property type="interactions" value="1416"/>
</dbReference>
<dbReference type="PANTHER" id="PTHR47959:SF1">
    <property type="entry name" value="ATP-DEPENDENT RNA HELICASE DBPA"/>
    <property type="match status" value="1"/>
</dbReference>
<feature type="region of interest" description="Disordered" evidence="13">
    <location>
        <begin position="18"/>
        <end position="48"/>
    </location>
</feature>
<evidence type="ECO:0000256" key="12">
    <source>
        <dbReference type="RuleBase" id="RU000492"/>
    </source>
</evidence>
<dbReference type="PROSITE" id="PS51192">
    <property type="entry name" value="HELICASE_ATP_BIND_1"/>
    <property type="match status" value="1"/>
</dbReference>
<dbReference type="EC" id="3.6.4.13" evidence="2"/>
<keyword evidence="5 12" id="KW-0378">Hydrolase</keyword>
<feature type="region of interest" description="Disordered" evidence="13">
    <location>
        <begin position="573"/>
        <end position="669"/>
    </location>
</feature>
<gene>
    <name evidence="18" type="primary">8234161</name>
    <name evidence="17" type="ORF">Phum_PHUM131490</name>
</gene>
<dbReference type="EnsemblMetazoa" id="PHUM131490-RA">
    <property type="protein sequence ID" value="PHUM131490-PA"/>
    <property type="gene ID" value="PHUM131490"/>
</dbReference>
<organism>
    <name type="scientific">Pediculus humanus subsp. corporis</name>
    <name type="common">Body louse</name>
    <dbReference type="NCBI Taxonomy" id="121224"/>
    <lineage>
        <taxon>Eukaryota</taxon>
        <taxon>Metazoa</taxon>
        <taxon>Ecdysozoa</taxon>
        <taxon>Arthropoda</taxon>
        <taxon>Hexapoda</taxon>
        <taxon>Insecta</taxon>
        <taxon>Pterygota</taxon>
        <taxon>Neoptera</taxon>
        <taxon>Paraneoptera</taxon>
        <taxon>Psocodea</taxon>
        <taxon>Troctomorpha</taxon>
        <taxon>Phthiraptera</taxon>
        <taxon>Anoplura</taxon>
        <taxon>Pediculidae</taxon>
        <taxon>Pediculus</taxon>
    </lineage>
</organism>
<evidence type="ECO:0000313" key="17">
    <source>
        <dbReference type="EMBL" id="EEB11747.1"/>
    </source>
</evidence>
<evidence type="ECO:0000259" key="14">
    <source>
        <dbReference type="PROSITE" id="PS51192"/>
    </source>
</evidence>
<dbReference type="GO" id="GO:0016787">
    <property type="term" value="F:hydrolase activity"/>
    <property type="evidence" value="ECO:0007669"/>
    <property type="project" value="UniProtKB-KW"/>
</dbReference>
<dbReference type="eggNOG" id="KOG0338">
    <property type="taxonomic scope" value="Eukaryota"/>
</dbReference>
<keyword evidence="4 12" id="KW-0547">Nucleotide-binding</keyword>
<protein>
    <recommendedName>
        <fullName evidence="2">RNA helicase</fullName>
        <ecNumber evidence="2">3.6.4.13</ecNumber>
    </recommendedName>
</protein>
<dbReference type="InterPro" id="IPR050079">
    <property type="entry name" value="DEAD_box_RNA_helicase"/>
</dbReference>
<reference evidence="18" key="3">
    <citation type="submission" date="2020-05" db="UniProtKB">
        <authorList>
            <consortium name="EnsemblMetazoa"/>
        </authorList>
    </citation>
    <scope>IDENTIFICATION</scope>
    <source>
        <strain evidence="18">USDA</strain>
    </source>
</reference>
<evidence type="ECO:0000256" key="8">
    <source>
        <dbReference type="ARBA" id="ARBA00023242"/>
    </source>
</evidence>
<dbReference type="InterPro" id="IPR014014">
    <property type="entry name" value="RNA_helicase_DEAD_Q_motif"/>
</dbReference>